<protein>
    <recommendedName>
        <fullName evidence="5">HAT C-terminal dimerisation domain-containing protein</fullName>
    </recommendedName>
</protein>
<feature type="signal peptide" evidence="2">
    <location>
        <begin position="1"/>
        <end position="21"/>
    </location>
</feature>
<reference evidence="3 4" key="1">
    <citation type="journal article" date="2018" name="Cell">
        <title>The Chara Genome: Secondary Complexity and Implications for Plant Terrestrialization.</title>
        <authorList>
            <person name="Nishiyama T."/>
            <person name="Sakayama H."/>
            <person name="Vries J.D."/>
            <person name="Buschmann H."/>
            <person name="Saint-Marcoux D."/>
            <person name="Ullrich K.K."/>
            <person name="Haas F.B."/>
            <person name="Vanderstraeten L."/>
            <person name="Becker D."/>
            <person name="Lang D."/>
            <person name="Vosolsobe S."/>
            <person name="Rombauts S."/>
            <person name="Wilhelmsson P.K.I."/>
            <person name="Janitza P."/>
            <person name="Kern R."/>
            <person name="Heyl A."/>
            <person name="Rumpler F."/>
            <person name="Villalobos L.I.A.C."/>
            <person name="Clay J.M."/>
            <person name="Skokan R."/>
            <person name="Toyoda A."/>
            <person name="Suzuki Y."/>
            <person name="Kagoshima H."/>
            <person name="Schijlen E."/>
            <person name="Tajeshwar N."/>
            <person name="Catarino B."/>
            <person name="Hetherington A.J."/>
            <person name="Saltykova A."/>
            <person name="Bonnot C."/>
            <person name="Breuninger H."/>
            <person name="Symeonidi A."/>
            <person name="Radhakrishnan G.V."/>
            <person name="Van Nieuwerburgh F."/>
            <person name="Deforce D."/>
            <person name="Chang C."/>
            <person name="Karol K.G."/>
            <person name="Hedrich R."/>
            <person name="Ulvskov P."/>
            <person name="Glockner G."/>
            <person name="Delwiche C.F."/>
            <person name="Petrasek J."/>
            <person name="Van de Peer Y."/>
            <person name="Friml J."/>
            <person name="Beilby M."/>
            <person name="Dolan L."/>
            <person name="Kohara Y."/>
            <person name="Sugano S."/>
            <person name="Fujiyama A."/>
            <person name="Delaux P.-M."/>
            <person name="Quint M."/>
            <person name="TheiBen G."/>
            <person name="Hagemann M."/>
            <person name="Harholt J."/>
            <person name="Dunand C."/>
            <person name="Zachgo S."/>
            <person name="Langdale J."/>
            <person name="Maumus F."/>
            <person name="Straeten D.V.D."/>
            <person name="Gould S.B."/>
            <person name="Rensing S.A."/>
        </authorList>
    </citation>
    <scope>NUCLEOTIDE SEQUENCE [LARGE SCALE GENOMIC DNA]</scope>
    <source>
        <strain evidence="3 4">S276</strain>
    </source>
</reference>
<gene>
    <name evidence="3" type="ORF">CBR_g12844</name>
</gene>
<dbReference type="InterPro" id="IPR012337">
    <property type="entry name" value="RNaseH-like_sf"/>
</dbReference>
<evidence type="ECO:0008006" key="5">
    <source>
        <dbReference type="Google" id="ProtNLM"/>
    </source>
</evidence>
<dbReference type="EMBL" id="BFEA01000177">
    <property type="protein sequence ID" value="GBG73127.1"/>
    <property type="molecule type" value="Genomic_DNA"/>
</dbReference>
<feature type="region of interest" description="Disordered" evidence="1">
    <location>
        <begin position="415"/>
        <end position="572"/>
    </location>
</feature>
<dbReference type="Proteomes" id="UP000265515">
    <property type="component" value="Unassembled WGS sequence"/>
</dbReference>
<evidence type="ECO:0000256" key="2">
    <source>
        <dbReference type="SAM" id="SignalP"/>
    </source>
</evidence>
<proteinExistence type="predicted"/>
<dbReference type="SUPFAM" id="SSF53098">
    <property type="entry name" value="Ribonuclease H-like"/>
    <property type="match status" value="1"/>
</dbReference>
<sequence>MIGTFLFVAMATMLASSPAGAAPLTNCDFFACSKWVIPTLNICPGGDRAYTQCTGGIKHHVTTDTATVDIATQNVNSQWCGMSASENGPWNTIKCANKFTTIQQWVLKKNLQDDAPWFLNKYIKIQISAAQYKGGWGNYNSKGNPRDCVMIRTSSFFANPNGTPCSSKMELELWRHRLDRGGLHISRVVQWTQDVTQEVAQEVCVLPSDSAHFIVQKVQARCAHMLEPAHTAAHLLCPSRRDLRYYEGVVSDYDMSSVREVEVDILSQTKFDVASPEYETSCAQLCGFHTRRGSIAWRGRDGNREAQRCTGDVEMYEAGCWWSKWEQCTPQLQVIALRVMYMCTSSSSVERNWVVHEGVQTKKRKQLEFDRVAKLIEISANVRLLSHQRAGRGFVLPWTLDESLLDVEAGIGTRSSWKGTDDRRTQDELECQSRSWQRDPCGSRAPPGEVADVFGTRAATLCPYPRDDDSDYEGREQEDERAGPTAATPAAQEADEWSDPEDVPRRSGGDDFFGGVDLEGEMGLGGRYGSPVERQRPGSPGLRSAERKGVHGSAPSRGAESGCGGPVPSQRLRGGGAEVVVAVGGDALGDVGEEGMPAGGGGGFSVFSDLGMPHGESETQGDISVGLQAILGQIRALHPESFSPAMRAELMTSPPEAEGDEDRTPPGETFAERLDRLDSRRACLMARGDPRTQELARLVVEKRHREFGTFTPTSLDVETVVHMCPPIGDRDGTRGEAALADASRMGGGPHAFFFLFLKS</sequence>
<feature type="chain" id="PRO_5017290350" description="HAT C-terminal dimerisation domain-containing protein" evidence="2">
    <location>
        <begin position="22"/>
        <end position="759"/>
    </location>
</feature>
<evidence type="ECO:0000256" key="1">
    <source>
        <dbReference type="SAM" id="MobiDB-lite"/>
    </source>
</evidence>
<name>A0A388KSV0_CHABU</name>
<keyword evidence="4" id="KW-1185">Reference proteome</keyword>
<comment type="caution">
    <text evidence="3">The sequence shown here is derived from an EMBL/GenBank/DDBJ whole genome shotgun (WGS) entry which is preliminary data.</text>
</comment>
<dbReference type="AlphaFoldDB" id="A0A388KSV0"/>
<keyword evidence="2" id="KW-0732">Signal</keyword>
<feature type="compositionally biased region" description="Basic and acidic residues" evidence="1">
    <location>
        <begin position="472"/>
        <end position="482"/>
    </location>
</feature>
<evidence type="ECO:0000313" key="4">
    <source>
        <dbReference type="Proteomes" id="UP000265515"/>
    </source>
</evidence>
<organism evidence="3 4">
    <name type="scientific">Chara braunii</name>
    <name type="common">Braun's stonewort</name>
    <dbReference type="NCBI Taxonomy" id="69332"/>
    <lineage>
        <taxon>Eukaryota</taxon>
        <taxon>Viridiplantae</taxon>
        <taxon>Streptophyta</taxon>
        <taxon>Charophyceae</taxon>
        <taxon>Charales</taxon>
        <taxon>Characeae</taxon>
        <taxon>Chara</taxon>
    </lineage>
</organism>
<accession>A0A388KSV0</accession>
<dbReference type="Gramene" id="GBG73127">
    <property type="protein sequence ID" value="GBG73127"/>
    <property type="gene ID" value="CBR_g12844"/>
</dbReference>
<evidence type="ECO:0000313" key="3">
    <source>
        <dbReference type="EMBL" id="GBG73127.1"/>
    </source>
</evidence>